<evidence type="ECO:0000313" key="4">
    <source>
        <dbReference type="Proteomes" id="UP000240424"/>
    </source>
</evidence>
<dbReference type="InterPro" id="IPR002878">
    <property type="entry name" value="ChsH2_C"/>
</dbReference>
<dbReference type="AlphaFoldDB" id="A0A2U3P2M3"/>
<gene>
    <name evidence="3" type="ORF">MNAB215_184</name>
</gene>
<dbReference type="InterPro" id="IPR012340">
    <property type="entry name" value="NA-bd_OB-fold"/>
</dbReference>
<sequence>VPAESTSPLLVEYCDDCDRWVHPAAGECRTCGGRLVARPVSGRGTVFTYTVNHHPYNPEIPVPYVIAIVELAEQSGLRVAANIVDCEPDSVTCGMAVDIRPDKGAGGAPLFAPASN</sequence>
<reference evidence="3 4" key="1">
    <citation type="submission" date="2017-01" db="EMBL/GenBank/DDBJ databases">
        <authorList>
            <consortium name="Urmite Genomes"/>
        </authorList>
    </citation>
    <scope>NUCLEOTIDE SEQUENCE [LARGE SCALE GENOMIC DNA]</scope>
    <source>
        <strain evidence="3 4">AB215</strain>
    </source>
</reference>
<evidence type="ECO:0000259" key="2">
    <source>
        <dbReference type="Pfam" id="PF12172"/>
    </source>
</evidence>
<keyword evidence="4" id="KW-1185">Reference proteome</keyword>
<dbReference type="Pfam" id="PF01796">
    <property type="entry name" value="OB_ChsH2_C"/>
    <property type="match status" value="1"/>
</dbReference>
<dbReference type="InterPro" id="IPR052513">
    <property type="entry name" value="Thioester_dehydratase-like"/>
</dbReference>
<dbReference type="SUPFAM" id="SSF50249">
    <property type="entry name" value="Nucleic acid-binding proteins"/>
    <property type="match status" value="1"/>
</dbReference>
<dbReference type="PANTHER" id="PTHR34075">
    <property type="entry name" value="BLR3430 PROTEIN"/>
    <property type="match status" value="1"/>
</dbReference>
<evidence type="ECO:0000313" key="3">
    <source>
        <dbReference type="EMBL" id="SPM38009.1"/>
    </source>
</evidence>
<feature type="domain" description="ChsH2 rubredoxin-like zinc ribbon" evidence="2">
    <location>
        <begin position="9"/>
        <end position="34"/>
    </location>
</feature>
<dbReference type="Pfam" id="PF12172">
    <property type="entry name" value="zf-ChsH2"/>
    <property type="match status" value="1"/>
</dbReference>
<organism evidence="3 4">
    <name type="scientific">Mycobacterium numidiamassiliense</name>
    <dbReference type="NCBI Taxonomy" id="1841861"/>
    <lineage>
        <taxon>Bacteria</taxon>
        <taxon>Bacillati</taxon>
        <taxon>Actinomycetota</taxon>
        <taxon>Actinomycetes</taxon>
        <taxon>Mycobacteriales</taxon>
        <taxon>Mycobacteriaceae</taxon>
        <taxon>Mycobacterium</taxon>
    </lineage>
</organism>
<protein>
    <submittedName>
        <fullName evidence="3">Uncharacterized OB-fold protein, contains Zn-ribbon domain</fullName>
    </submittedName>
</protein>
<evidence type="ECO:0000259" key="1">
    <source>
        <dbReference type="Pfam" id="PF01796"/>
    </source>
</evidence>
<dbReference type="PANTHER" id="PTHR34075:SF5">
    <property type="entry name" value="BLR3430 PROTEIN"/>
    <property type="match status" value="1"/>
</dbReference>
<dbReference type="EMBL" id="FUEZ01000003">
    <property type="protein sequence ID" value="SPM38009.1"/>
    <property type="molecule type" value="Genomic_DNA"/>
</dbReference>
<dbReference type="Proteomes" id="UP000240424">
    <property type="component" value="Unassembled WGS sequence"/>
</dbReference>
<name>A0A2U3P2M3_9MYCO</name>
<dbReference type="InterPro" id="IPR022002">
    <property type="entry name" value="ChsH2_Znr"/>
</dbReference>
<feature type="domain" description="ChsH2 C-terminal OB-fold" evidence="1">
    <location>
        <begin position="38"/>
        <end position="99"/>
    </location>
</feature>
<feature type="non-terminal residue" evidence="3">
    <location>
        <position position="1"/>
    </location>
</feature>
<dbReference type="STRING" id="1841861.GCA_900157365_04386"/>
<proteinExistence type="predicted"/>
<accession>A0A2U3P2M3</accession>